<comment type="caution">
    <text evidence="1">The sequence shown here is derived from an EMBL/GenBank/DDBJ whole genome shotgun (WGS) entry which is preliminary data.</text>
</comment>
<organism evidence="1 2">
    <name type="scientific">Dovyalis caffra</name>
    <dbReference type="NCBI Taxonomy" id="77055"/>
    <lineage>
        <taxon>Eukaryota</taxon>
        <taxon>Viridiplantae</taxon>
        <taxon>Streptophyta</taxon>
        <taxon>Embryophyta</taxon>
        <taxon>Tracheophyta</taxon>
        <taxon>Spermatophyta</taxon>
        <taxon>Magnoliopsida</taxon>
        <taxon>eudicotyledons</taxon>
        <taxon>Gunneridae</taxon>
        <taxon>Pentapetalae</taxon>
        <taxon>rosids</taxon>
        <taxon>fabids</taxon>
        <taxon>Malpighiales</taxon>
        <taxon>Salicaceae</taxon>
        <taxon>Flacourtieae</taxon>
        <taxon>Dovyalis</taxon>
    </lineage>
</organism>
<dbReference type="AlphaFoldDB" id="A0AAV1SNZ7"/>
<evidence type="ECO:0000313" key="2">
    <source>
        <dbReference type="Proteomes" id="UP001314170"/>
    </source>
</evidence>
<dbReference type="Proteomes" id="UP001314170">
    <property type="component" value="Unassembled WGS sequence"/>
</dbReference>
<accession>A0AAV1SNZ7</accession>
<keyword evidence="2" id="KW-1185">Reference proteome</keyword>
<dbReference type="EMBL" id="CAWUPB010001194">
    <property type="protein sequence ID" value="CAK7353420.1"/>
    <property type="molecule type" value="Genomic_DNA"/>
</dbReference>
<reference evidence="1 2" key="1">
    <citation type="submission" date="2024-01" db="EMBL/GenBank/DDBJ databases">
        <authorList>
            <person name="Waweru B."/>
        </authorList>
    </citation>
    <scope>NUCLEOTIDE SEQUENCE [LARGE SCALE GENOMIC DNA]</scope>
</reference>
<name>A0AAV1SNZ7_9ROSI</name>
<proteinExistence type="predicted"/>
<protein>
    <submittedName>
        <fullName evidence="1">Uncharacterized protein</fullName>
    </submittedName>
</protein>
<sequence>MRQLGWPIFLKARFSRPKIYGLALQSYGPMKLGLPKLGEERALYGIGSRFHQPIPKSRIFYYDQVVPIKEPTTILGVYEHGKKQKLQEFRNFPSP</sequence>
<gene>
    <name evidence="1" type="ORF">DCAF_LOCUS24719</name>
</gene>
<evidence type="ECO:0000313" key="1">
    <source>
        <dbReference type="EMBL" id="CAK7353420.1"/>
    </source>
</evidence>